<gene>
    <name evidence="2" type="ORF">CR513_37038</name>
</gene>
<accession>A0A371FV35</accession>
<name>A0A371FV35_MUCPR</name>
<feature type="non-terminal residue" evidence="2">
    <location>
        <position position="1"/>
    </location>
</feature>
<organism evidence="2 3">
    <name type="scientific">Mucuna pruriens</name>
    <name type="common">Velvet bean</name>
    <name type="synonym">Dolichos pruriens</name>
    <dbReference type="NCBI Taxonomy" id="157652"/>
    <lineage>
        <taxon>Eukaryota</taxon>
        <taxon>Viridiplantae</taxon>
        <taxon>Streptophyta</taxon>
        <taxon>Embryophyta</taxon>
        <taxon>Tracheophyta</taxon>
        <taxon>Spermatophyta</taxon>
        <taxon>Magnoliopsida</taxon>
        <taxon>eudicotyledons</taxon>
        <taxon>Gunneridae</taxon>
        <taxon>Pentapetalae</taxon>
        <taxon>rosids</taxon>
        <taxon>fabids</taxon>
        <taxon>Fabales</taxon>
        <taxon>Fabaceae</taxon>
        <taxon>Papilionoideae</taxon>
        <taxon>50 kb inversion clade</taxon>
        <taxon>NPAAA clade</taxon>
        <taxon>indigoferoid/millettioid clade</taxon>
        <taxon>Phaseoleae</taxon>
        <taxon>Mucuna</taxon>
    </lineage>
</organism>
<dbReference type="EMBL" id="QJKJ01007698">
    <property type="protein sequence ID" value="RDX82205.1"/>
    <property type="molecule type" value="Genomic_DNA"/>
</dbReference>
<evidence type="ECO:0000313" key="3">
    <source>
        <dbReference type="Proteomes" id="UP000257109"/>
    </source>
</evidence>
<reference evidence="2" key="1">
    <citation type="submission" date="2018-05" db="EMBL/GenBank/DDBJ databases">
        <title>Draft genome of Mucuna pruriens seed.</title>
        <authorList>
            <person name="Nnadi N.E."/>
            <person name="Vos R."/>
            <person name="Hasami M.H."/>
            <person name="Devisetty U.K."/>
            <person name="Aguiy J.C."/>
        </authorList>
    </citation>
    <scope>NUCLEOTIDE SEQUENCE [LARGE SCALE GENOMIC DNA]</scope>
    <source>
        <strain evidence="2">JCA_2017</strain>
    </source>
</reference>
<feature type="non-terminal residue" evidence="2">
    <location>
        <position position="140"/>
    </location>
</feature>
<protein>
    <recommendedName>
        <fullName evidence="1">Retrotransposon gag domain-containing protein</fullName>
    </recommendedName>
</protein>
<dbReference type="OrthoDB" id="1923650at2759"/>
<comment type="caution">
    <text evidence="2">The sequence shown here is derived from an EMBL/GenBank/DDBJ whole genome shotgun (WGS) entry which is preliminary data.</text>
</comment>
<dbReference type="Proteomes" id="UP000257109">
    <property type="component" value="Unassembled WGS sequence"/>
</dbReference>
<dbReference type="AlphaFoldDB" id="A0A371FV35"/>
<evidence type="ECO:0000313" key="2">
    <source>
        <dbReference type="EMBL" id="RDX82205.1"/>
    </source>
</evidence>
<dbReference type="InterPro" id="IPR005162">
    <property type="entry name" value="Retrotrans_gag_dom"/>
</dbReference>
<sequence length="140" mass="16488">SSSNILYELDPEIDRTLRRLRKVRSTVVRNSGSSNSVSNFDNSVSTTNDSDFSKYISFKSRNQWRTMTKCSSCWPRRMCCTSLGESNIRNWNQLNMVLFNTWGDMKRMFLEKFFLTSRTMTIRKEICGIRQHSGETLHEY</sequence>
<dbReference type="Pfam" id="PF03732">
    <property type="entry name" value="Retrotrans_gag"/>
    <property type="match status" value="1"/>
</dbReference>
<evidence type="ECO:0000259" key="1">
    <source>
        <dbReference type="Pfam" id="PF03732"/>
    </source>
</evidence>
<proteinExistence type="predicted"/>
<feature type="domain" description="Retrotransposon gag" evidence="1">
    <location>
        <begin position="88"/>
        <end position="140"/>
    </location>
</feature>
<keyword evidence="3" id="KW-1185">Reference proteome</keyword>